<keyword evidence="2" id="KW-1185">Reference proteome</keyword>
<evidence type="ECO:0000313" key="2">
    <source>
        <dbReference type="Proteomes" id="UP000017837"/>
    </source>
</evidence>
<dbReference type="EMBL" id="AWGB01000028">
    <property type="protein sequence ID" value="ESQ89740.1"/>
    <property type="molecule type" value="Genomic_DNA"/>
</dbReference>
<dbReference type="AlphaFoldDB" id="V4PVY7"/>
<proteinExistence type="predicted"/>
<protein>
    <submittedName>
        <fullName evidence="1">Uncharacterized protein</fullName>
    </submittedName>
</protein>
<reference evidence="1 2" key="1">
    <citation type="journal article" date="2014" name="Nature">
        <title>Sequential evolution of bacterial morphology by co-option of a developmental regulator.</title>
        <authorList>
            <person name="Jiang C."/>
            <person name="Brown P.J."/>
            <person name="Ducret A."/>
            <person name="Brun Y.V."/>
        </authorList>
    </citation>
    <scope>NUCLEOTIDE SEQUENCE [LARGE SCALE GENOMIC DNA]</scope>
    <source>
        <strain evidence="1 2">DSM 16100</strain>
    </source>
</reference>
<dbReference type="STRING" id="1121022.GCA_000376105_01963"/>
<dbReference type="Proteomes" id="UP000017837">
    <property type="component" value="Unassembled WGS sequence"/>
</dbReference>
<name>V4PVY7_9CAUL</name>
<comment type="caution">
    <text evidence="1">The sequence shown here is derived from an EMBL/GenBank/DDBJ whole genome shotgun (WGS) entry which is preliminary data.</text>
</comment>
<organism evidence="1 2">
    <name type="scientific">Asticcacaulis benevestitus DSM 16100 = ATCC BAA-896</name>
    <dbReference type="NCBI Taxonomy" id="1121022"/>
    <lineage>
        <taxon>Bacteria</taxon>
        <taxon>Pseudomonadati</taxon>
        <taxon>Pseudomonadota</taxon>
        <taxon>Alphaproteobacteria</taxon>
        <taxon>Caulobacterales</taxon>
        <taxon>Caulobacteraceae</taxon>
        <taxon>Asticcacaulis</taxon>
    </lineage>
</organism>
<gene>
    <name evidence="1" type="ORF">ABENE_13425</name>
</gene>
<accession>V4PVY7</accession>
<evidence type="ECO:0000313" key="1">
    <source>
        <dbReference type="EMBL" id="ESQ89740.1"/>
    </source>
</evidence>
<sequence length="77" mass="8394">MSAIFLLAIAARFFPARLPEQKTVGELASSLAAKNLKRLAEEGAALAPQAVWKALTQIVADQMGVEPKRLSRESRFI</sequence>
<dbReference type="PATRIC" id="fig|1121022.4.peg.2729"/>